<evidence type="ECO:0000256" key="12">
    <source>
        <dbReference type="RuleBase" id="RU003750"/>
    </source>
</evidence>
<dbReference type="PIRSF" id="PIRSF000847">
    <property type="entry name" value="Phos_ph_gly_syn"/>
    <property type="match status" value="1"/>
</dbReference>
<evidence type="ECO:0000256" key="10">
    <source>
        <dbReference type="ARBA" id="ARBA00023264"/>
    </source>
</evidence>
<comment type="similarity">
    <text evidence="2 12">Belongs to the CDP-alcohol phosphatidyltransferase class-I family.</text>
</comment>
<dbReference type="PROSITE" id="PS00379">
    <property type="entry name" value="CDP_ALCOHOL_P_TRANSF"/>
    <property type="match status" value="1"/>
</dbReference>
<evidence type="ECO:0000256" key="2">
    <source>
        <dbReference type="ARBA" id="ARBA00010441"/>
    </source>
</evidence>
<dbReference type="GO" id="GO:0016020">
    <property type="term" value="C:membrane"/>
    <property type="evidence" value="ECO:0007669"/>
    <property type="project" value="UniProtKB-SubCell"/>
</dbReference>
<dbReference type="NCBIfam" id="TIGR00560">
    <property type="entry name" value="pgsA"/>
    <property type="match status" value="1"/>
</dbReference>
<keyword evidence="3" id="KW-0444">Lipid biosynthesis</keyword>
<reference evidence="14" key="1">
    <citation type="journal article" date="2015" name="PeerJ">
        <title>First genomic representation of candidate bacterial phylum KSB3 points to enhanced environmental sensing as a trigger of wastewater bulking.</title>
        <authorList>
            <person name="Sekiguchi Y."/>
            <person name="Ohashi A."/>
            <person name="Parks D.H."/>
            <person name="Yamauchi T."/>
            <person name="Tyson G.W."/>
            <person name="Hugenholtz P."/>
        </authorList>
    </citation>
    <scope>NUCLEOTIDE SEQUENCE [LARGE SCALE GENOMIC DNA]</scope>
</reference>
<feature type="transmembrane region" description="Helical" evidence="13">
    <location>
        <begin position="12"/>
        <end position="30"/>
    </location>
</feature>
<dbReference type="Proteomes" id="UP000030661">
    <property type="component" value="Unassembled WGS sequence"/>
</dbReference>
<evidence type="ECO:0000256" key="5">
    <source>
        <dbReference type="ARBA" id="ARBA00022692"/>
    </source>
</evidence>
<dbReference type="Pfam" id="PF01066">
    <property type="entry name" value="CDP-OH_P_transf"/>
    <property type="match status" value="1"/>
</dbReference>
<feature type="transmembrane region" description="Helical" evidence="13">
    <location>
        <begin position="146"/>
        <end position="172"/>
    </location>
</feature>
<gene>
    <name evidence="14" type="ORF">U27_04762</name>
</gene>
<dbReference type="EMBL" id="DF820466">
    <property type="protein sequence ID" value="GAK57795.1"/>
    <property type="molecule type" value="Genomic_DNA"/>
</dbReference>
<keyword evidence="6 13" id="KW-1133">Transmembrane helix</keyword>
<keyword evidence="9" id="KW-0594">Phospholipid biosynthesis</keyword>
<feature type="transmembrane region" description="Helical" evidence="13">
    <location>
        <begin position="76"/>
        <end position="100"/>
    </location>
</feature>
<keyword evidence="4 12" id="KW-0808">Transferase</keyword>
<dbReference type="eggNOG" id="COG0558">
    <property type="taxonomic scope" value="Bacteria"/>
</dbReference>
<dbReference type="GO" id="GO:0008444">
    <property type="term" value="F:CDP-diacylglycerol-glycerol-3-phosphate 3-phosphatidyltransferase activity"/>
    <property type="evidence" value="ECO:0007669"/>
    <property type="project" value="UniProtKB-UniRule"/>
</dbReference>
<dbReference type="InterPro" id="IPR000462">
    <property type="entry name" value="CDP-OH_P_trans"/>
</dbReference>
<evidence type="ECO:0000256" key="11">
    <source>
        <dbReference type="NCBIfam" id="TIGR00560"/>
    </source>
</evidence>
<keyword evidence="15" id="KW-1185">Reference proteome</keyword>
<evidence type="ECO:0000256" key="13">
    <source>
        <dbReference type="SAM" id="Phobius"/>
    </source>
</evidence>
<keyword evidence="7" id="KW-0443">Lipid metabolism</keyword>
<keyword evidence="5 13" id="KW-0812">Transmembrane</keyword>
<organism evidence="14">
    <name type="scientific">Vecturithrix granuli</name>
    <dbReference type="NCBI Taxonomy" id="1499967"/>
    <lineage>
        <taxon>Bacteria</taxon>
        <taxon>Candidatus Moduliflexota</taxon>
        <taxon>Candidatus Vecturitrichia</taxon>
        <taxon>Candidatus Vecturitrichales</taxon>
        <taxon>Candidatus Vecturitrichaceae</taxon>
        <taxon>Candidatus Vecturithrix</taxon>
    </lineage>
</organism>
<dbReference type="InterPro" id="IPR048254">
    <property type="entry name" value="CDP_ALCOHOL_P_TRANSF_CS"/>
</dbReference>
<keyword evidence="10" id="KW-1208">Phospholipid metabolism</keyword>
<evidence type="ECO:0000256" key="1">
    <source>
        <dbReference type="ARBA" id="ARBA00004141"/>
    </source>
</evidence>
<evidence type="ECO:0000256" key="8">
    <source>
        <dbReference type="ARBA" id="ARBA00023136"/>
    </source>
</evidence>
<protein>
    <recommendedName>
        <fullName evidence="11">CDP-diacylglycerol--glycerol-3-phosphate 3-phosphatidyltransferase</fullName>
        <ecNumber evidence="11">2.7.8.5</ecNumber>
    </recommendedName>
</protein>
<evidence type="ECO:0000313" key="15">
    <source>
        <dbReference type="Proteomes" id="UP000030661"/>
    </source>
</evidence>
<sequence length="182" mass="19854">MKKAHYILNLPNKLTLTRVLISPVLVVVLLTKLNQWLAVVIFLIAAATDFIDGYLARRRKQVTVLGKLMDPIADKFLIAASLISLVEIGHAPAWLVVIIIGREFAVNGLRAVAASQNVIIPAGPLGKAKMVTQVIAVPLLILNAHIFGYNVALGVLWLTMIITVWSGIDYFIAGLQRIDISL</sequence>
<dbReference type="InterPro" id="IPR004570">
    <property type="entry name" value="Phosphatidylglycerol_P_synth"/>
</dbReference>
<comment type="subcellular location">
    <subcellularLocation>
        <location evidence="1">Membrane</location>
        <topology evidence="1">Multi-pass membrane protein</topology>
    </subcellularLocation>
</comment>
<evidence type="ECO:0000256" key="3">
    <source>
        <dbReference type="ARBA" id="ARBA00022516"/>
    </source>
</evidence>
<dbReference type="InterPro" id="IPR043130">
    <property type="entry name" value="CDP-OH_PTrfase_TM_dom"/>
</dbReference>
<evidence type="ECO:0000313" key="14">
    <source>
        <dbReference type="EMBL" id="GAK57795.1"/>
    </source>
</evidence>
<dbReference type="PANTHER" id="PTHR14269">
    <property type="entry name" value="CDP-DIACYLGLYCEROL--GLYCEROL-3-PHOSPHATE 3-PHOSPHATIDYLTRANSFERASE-RELATED"/>
    <property type="match status" value="1"/>
</dbReference>
<dbReference type="Gene3D" id="1.20.120.1760">
    <property type="match status" value="1"/>
</dbReference>
<dbReference type="HOGENOM" id="CLU_051314_2_3_0"/>
<dbReference type="AlphaFoldDB" id="A0A081BZP0"/>
<proteinExistence type="inferred from homology"/>
<accession>A0A081BZP0</accession>
<evidence type="ECO:0000256" key="6">
    <source>
        <dbReference type="ARBA" id="ARBA00022989"/>
    </source>
</evidence>
<dbReference type="PANTHER" id="PTHR14269:SF62">
    <property type="entry name" value="CDP-DIACYLGLYCEROL--GLYCEROL-3-PHOSPHATE 3-PHOSPHATIDYLTRANSFERASE 1, CHLOROPLASTIC"/>
    <property type="match status" value="1"/>
</dbReference>
<name>A0A081BZP0_VECG1</name>
<dbReference type="STRING" id="1499967.U27_04762"/>
<dbReference type="GO" id="GO:0046474">
    <property type="term" value="P:glycerophospholipid biosynthetic process"/>
    <property type="evidence" value="ECO:0007669"/>
    <property type="project" value="TreeGrafter"/>
</dbReference>
<keyword evidence="8 13" id="KW-0472">Membrane</keyword>
<dbReference type="EC" id="2.7.8.5" evidence="11"/>
<evidence type="ECO:0000256" key="7">
    <source>
        <dbReference type="ARBA" id="ARBA00023098"/>
    </source>
</evidence>
<dbReference type="InterPro" id="IPR050324">
    <property type="entry name" value="CDP-alcohol_PTase-I"/>
</dbReference>
<feature type="transmembrane region" description="Helical" evidence="13">
    <location>
        <begin position="36"/>
        <end position="55"/>
    </location>
</feature>
<evidence type="ECO:0000256" key="9">
    <source>
        <dbReference type="ARBA" id="ARBA00023209"/>
    </source>
</evidence>
<evidence type="ECO:0000256" key="4">
    <source>
        <dbReference type="ARBA" id="ARBA00022679"/>
    </source>
</evidence>